<reference evidence="2 3" key="1">
    <citation type="journal article" date="2019" name="Genome Biol. Evol.">
        <title>Insights into the evolution of the New World diploid cottons (Gossypium, subgenus Houzingenia) based on genome sequencing.</title>
        <authorList>
            <person name="Grover C.E."/>
            <person name="Arick M.A. 2nd"/>
            <person name="Thrash A."/>
            <person name="Conover J.L."/>
            <person name="Sanders W.S."/>
            <person name="Peterson D.G."/>
            <person name="Frelichowski J.E."/>
            <person name="Scheffler J.A."/>
            <person name="Scheffler B.E."/>
            <person name="Wendel J.F."/>
        </authorList>
    </citation>
    <scope>NUCLEOTIDE SEQUENCE [LARGE SCALE GENOMIC DNA]</scope>
    <source>
        <strain evidence="2">8</strain>
        <tissue evidence="2">Leaf</tissue>
    </source>
</reference>
<evidence type="ECO:0000313" key="2">
    <source>
        <dbReference type="EMBL" id="MBA0776156.1"/>
    </source>
</evidence>
<proteinExistence type="predicted"/>
<dbReference type="EMBL" id="JABEZW010000009">
    <property type="protein sequence ID" value="MBA0776156.1"/>
    <property type="molecule type" value="Genomic_DNA"/>
</dbReference>
<organism evidence="2 3">
    <name type="scientific">Gossypium trilobum</name>
    <dbReference type="NCBI Taxonomy" id="34281"/>
    <lineage>
        <taxon>Eukaryota</taxon>
        <taxon>Viridiplantae</taxon>
        <taxon>Streptophyta</taxon>
        <taxon>Embryophyta</taxon>
        <taxon>Tracheophyta</taxon>
        <taxon>Spermatophyta</taxon>
        <taxon>Magnoliopsida</taxon>
        <taxon>eudicotyledons</taxon>
        <taxon>Gunneridae</taxon>
        <taxon>Pentapetalae</taxon>
        <taxon>rosids</taxon>
        <taxon>malvids</taxon>
        <taxon>Malvales</taxon>
        <taxon>Malvaceae</taxon>
        <taxon>Malvoideae</taxon>
        <taxon>Gossypium</taxon>
    </lineage>
</organism>
<accession>A0A7J9ESX4</accession>
<dbReference type="PANTHER" id="PTHR32166:SF122">
    <property type="entry name" value="OS09G0499600 PROTEIN"/>
    <property type="match status" value="1"/>
</dbReference>
<dbReference type="SUPFAM" id="SSF53098">
    <property type="entry name" value="Ribonuclease H-like"/>
    <property type="match status" value="1"/>
</dbReference>
<gene>
    <name evidence="2" type="ORF">Gotri_011195</name>
</gene>
<protein>
    <recommendedName>
        <fullName evidence="1">DUF659 domain-containing protein</fullName>
    </recommendedName>
</protein>
<name>A0A7J9ESX4_9ROSI</name>
<dbReference type="PANTHER" id="PTHR32166">
    <property type="entry name" value="OSJNBA0013A04.12 PROTEIN"/>
    <property type="match status" value="1"/>
</dbReference>
<feature type="domain" description="DUF659" evidence="1">
    <location>
        <begin position="37"/>
        <end position="189"/>
    </location>
</feature>
<keyword evidence="3" id="KW-1185">Reference proteome</keyword>
<evidence type="ECO:0000313" key="3">
    <source>
        <dbReference type="Proteomes" id="UP000593568"/>
    </source>
</evidence>
<dbReference type="Pfam" id="PF04937">
    <property type="entry name" value="DUF659"/>
    <property type="match status" value="1"/>
</dbReference>
<dbReference type="InterPro" id="IPR007021">
    <property type="entry name" value="DUF659"/>
</dbReference>
<sequence>MSKLILREALPVRITESPFLQPVLQVAAEVEKLVRGPSAYEVTGVYLEDEYKEIQEWVNSFRPLWEERGVTIMCDGWKETTNQHIINFLIYSTRGTVFKKSIDASSVTSRTAEYYFGLMDKIFDEIGEEFLVQVVTDNEVAIKADCHMLMQKRRHLYWSACSAHYLDLILEEISNRKSVKKVLDEAKKITSFIYNHTWTINYMKKYTRGADCLRPGITRFATNFIALESIVRSKQALKEMVTPSAWKRSTYARKPTGLEMTEVLNSSDLRKKVVDVLKIQEPLVKVLKMCDGDEKPTMGFIYEAMDRAKLAIQRD</sequence>
<dbReference type="AlphaFoldDB" id="A0A7J9ESX4"/>
<comment type="caution">
    <text evidence="2">The sequence shown here is derived from an EMBL/GenBank/DDBJ whole genome shotgun (WGS) entry which is preliminary data.</text>
</comment>
<evidence type="ECO:0000259" key="1">
    <source>
        <dbReference type="Pfam" id="PF04937"/>
    </source>
</evidence>
<dbReference type="Proteomes" id="UP000593568">
    <property type="component" value="Unassembled WGS sequence"/>
</dbReference>
<feature type="non-terminal residue" evidence="2">
    <location>
        <position position="315"/>
    </location>
</feature>
<dbReference type="InterPro" id="IPR012337">
    <property type="entry name" value="RNaseH-like_sf"/>
</dbReference>